<evidence type="ECO:0000313" key="1">
    <source>
        <dbReference type="EMBL" id="TYA56698.1"/>
    </source>
</evidence>
<name>A0A5D0GCG0_9FLAO</name>
<dbReference type="EMBL" id="VSFC01000030">
    <property type="protein sequence ID" value="TYA56698.1"/>
    <property type="molecule type" value="Genomic_DNA"/>
</dbReference>
<dbReference type="RefSeq" id="WP_148454396.1">
    <property type="nucleotide sequence ID" value="NZ_VSFC01000030.1"/>
</dbReference>
<protein>
    <submittedName>
        <fullName evidence="1">Uncharacterized protein</fullName>
    </submittedName>
</protein>
<keyword evidence="2" id="KW-1185">Reference proteome</keyword>
<gene>
    <name evidence="1" type="ORF">FVF61_06075</name>
</gene>
<sequence length="69" mass="8098">MLNNFHRIEPDCNYIFFKADGTANLWYGKSITGEYEFFNHFGVHPITGKTLKEGSVYIKDKYICEKNDQ</sequence>
<dbReference type="Proteomes" id="UP000324550">
    <property type="component" value="Unassembled WGS sequence"/>
</dbReference>
<evidence type="ECO:0000313" key="2">
    <source>
        <dbReference type="Proteomes" id="UP000324550"/>
    </source>
</evidence>
<comment type="caution">
    <text evidence="1">The sequence shown here is derived from an EMBL/GenBank/DDBJ whole genome shotgun (WGS) entry which is preliminary data.</text>
</comment>
<dbReference type="OrthoDB" id="1340494at2"/>
<dbReference type="AlphaFoldDB" id="A0A5D0GCG0"/>
<accession>A0A5D0GCG0</accession>
<proteinExistence type="predicted"/>
<reference evidence="1 2" key="1">
    <citation type="submission" date="2019-08" db="EMBL/GenBank/DDBJ databases">
        <title>Formosa sediminis sp. nov., isolated from marine sediment.</title>
        <authorList>
            <person name="Cao W.R."/>
        </authorList>
    </citation>
    <scope>NUCLEOTIDE SEQUENCE [LARGE SCALE GENOMIC DNA]</scope>
    <source>
        <strain evidence="1 2">1494</strain>
    </source>
</reference>
<organism evidence="1 2">
    <name type="scientific">Formosa maritima</name>
    <dbReference type="NCBI Taxonomy" id="2592046"/>
    <lineage>
        <taxon>Bacteria</taxon>
        <taxon>Pseudomonadati</taxon>
        <taxon>Bacteroidota</taxon>
        <taxon>Flavobacteriia</taxon>
        <taxon>Flavobacteriales</taxon>
        <taxon>Flavobacteriaceae</taxon>
        <taxon>Formosa</taxon>
    </lineage>
</organism>